<dbReference type="Gene3D" id="3.40.50.620">
    <property type="entry name" value="HUPs"/>
    <property type="match status" value="2"/>
</dbReference>
<dbReference type="GO" id="GO:0005524">
    <property type="term" value="F:ATP binding"/>
    <property type="evidence" value="ECO:0007669"/>
    <property type="project" value="UniProtKB-KW"/>
</dbReference>
<dbReference type="Gene3D" id="1.10.287.380">
    <property type="entry name" value="Valyl-tRNA synthetase, C-terminal domain"/>
    <property type="match status" value="1"/>
</dbReference>
<dbReference type="InterPro" id="IPR009080">
    <property type="entry name" value="tRNAsynth_Ia_anticodon-bd"/>
</dbReference>
<dbReference type="SUPFAM" id="SSF50677">
    <property type="entry name" value="ValRS/IleRS/LeuRS editing domain"/>
    <property type="match status" value="1"/>
</dbReference>
<organism evidence="18 20">
    <name type="scientific">Peronospora effusa</name>
    <dbReference type="NCBI Taxonomy" id="542832"/>
    <lineage>
        <taxon>Eukaryota</taxon>
        <taxon>Sar</taxon>
        <taxon>Stramenopiles</taxon>
        <taxon>Oomycota</taxon>
        <taxon>Peronosporomycetes</taxon>
        <taxon>Peronosporales</taxon>
        <taxon>Peronosporaceae</taxon>
        <taxon>Peronospora</taxon>
    </lineage>
</organism>
<evidence type="ECO:0000256" key="2">
    <source>
        <dbReference type="ARBA" id="ARBA00005594"/>
    </source>
</evidence>
<comment type="similarity">
    <text evidence="2 14">Belongs to the class-I aminoacyl-tRNA synthetase family.</text>
</comment>
<keyword evidence="9 14" id="KW-0648">Protein biosynthesis</keyword>
<dbReference type="AlphaFoldDB" id="A0A3M6VW44"/>
<keyword evidence="8 14" id="KW-0067">ATP-binding</keyword>
<dbReference type="Gene3D" id="3.90.740.10">
    <property type="entry name" value="Valyl/Leucyl/Isoleucyl-tRNA synthetase, editing domain"/>
    <property type="match status" value="2"/>
</dbReference>
<evidence type="ECO:0000313" key="21">
    <source>
        <dbReference type="Proteomes" id="UP000286097"/>
    </source>
</evidence>
<evidence type="ECO:0000256" key="6">
    <source>
        <dbReference type="ARBA" id="ARBA00022598"/>
    </source>
</evidence>
<dbReference type="FunFam" id="3.40.50.620:FF:000457">
    <property type="entry name" value="Predicted protein"/>
    <property type="match status" value="1"/>
</dbReference>
<dbReference type="GO" id="GO:0004832">
    <property type="term" value="F:valine-tRNA ligase activity"/>
    <property type="evidence" value="ECO:0007669"/>
    <property type="project" value="UniProtKB-EC"/>
</dbReference>
<dbReference type="InterPro" id="IPR002303">
    <property type="entry name" value="Valyl-tRNA_ligase"/>
</dbReference>
<dbReference type="PROSITE" id="PS00178">
    <property type="entry name" value="AA_TRNA_LIGASE_I"/>
    <property type="match status" value="1"/>
</dbReference>
<evidence type="ECO:0000256" key="1">
    <source>
        <dbReference type="ARBA" id="ARBA00004496"/>
    </source>
</evidence>
<evidence type="ECO:0000256" key="5">
    <source>
        <dbReference type="ARBA" id="ARBA00022490"/>
    </source>
</evidence>
<dbReference type="PANTHER" id="PTHR11946:SF109">
    <property type="entry name" value="VALINE--TRNA LIGASE"/>
    <property type="match status" value="1"/>
</dbReference>
<evidence type="ECO:0000256" key="13">
    <source>
        <dbReference type="ARBA" id="ARBA00047552"/>
    </source>
</evidence>
<evidence type="ECO:0000256" key="8">
    <source>
        <dbReference type="ARBA" id="ARBA00022840"/>
    </source>
</evidence>
<keyword evidence="11 14" id="KW-0030">Aminoacyl-tRNA synthetase</keyword>
<feature type="coiled-coil region" evidence="15">
    <location>
        <begin position="1048"/>
        <end position="1110"/>
    </location>
</feature>
<name>A0A3M6VW44_9STRA</name>
<protein>
    <recommendedName>
        <fullName evidence="4">valine--tRNA ligase</fullName>
        <ecNumber evidence="4">6.1.1.9</ecNumber>
    </recommendedName>
    <alternativeName>
        <fullName evidence="12">Valyl-tRNA synthetase</fullName>
    </alternativeName>
</protein>
<dbReference type="EC" id="6.1.1.9" evidence="4"/>
<dbReference type="GO" id="GO:0002161">
    <property type="term" value="F:aminoacyl-tRNA deacylase activity"/>
    <property type="evidence" value="ECO:0007669"/>
    <property type="project" value="InterPro"/>
</dbReference>
<dbReference type="EMBL" id="QKXF01000086">
    <property type="protein sequence ID" value="RQM17937.1"/>
    <property type="molecule type" value="Genomic_DNA"/>
</dbReference>
<proteinExistence type="inferred from homology"/>
<dbReference type="SUPFAM" id="SSF52374">
    <property type="entry name" value="Nucleotidylyl transferase"/>
    <property type="match status" value="1"/>
</dbReference>
<gene>
    <name evidence="19" type="ORF">DD237_002642</name>
    <name evidence="18" type="ORF">DD238_005955</name>
</gene>
<dbReference type="PANTHER" id="PTHR11946">
    <property type="entry name" value="VALYL-TRNA SYNTHETASES"/>
    <property type="match status" value="1"/>
</dbReference>
<feature type="domain" description="Methionyl/Valyl/Leucyl/Isoleucyl-tRNA synthetase anticodon-binding" evidence="17">
    <location>
        <begin position="773"/>
        <end position="936"/>
    </location>
</feature>
<accession>A0A3M6VW44</accession>
<dbReference type="GO" id="GO:0005829">
    <property type="term" value="C:cytosol"/>
    <property type="evidence" value="ECO:0007669"/>
    <property type="project" value="TreeGrafter"/>
</dbReference>
<dbReference type="GO" id="GO:0006438">
    <property type="term" value="P:valyl-tRNA aminoacylation"/>
    <property type="evidence" value="ECO:0007669"/>
    <property type="project" value="InterPro"/>
</dbReference>
<comment type="subunit">
    <text evidence="3">Monomer.</text>
</comment>
<evidence type="ECO:0000256" key="4">
    <source>
        <dbReference type="ARBA" id="ARBA00013169"/>
    </source>
</evidence>
<feature type="domain" description="Aminoacyl-tRNA synthetase class Ia" evidence="16">
    <location>
        <begin position="75"/>
        <end position="720"/>
    </location>
</feature>
<dbReference type="InterPro" id="IPR001412">
    <property type="entry name" value="aa-tRNA-synth_I_CS"/>
</dbReference>
<dbReference type="PRINTS" id="PR00986">
    <property type="entry name" value="TRNASYNTHVAL"/>
</dbReference>
<dbReference type="HAMAP" id="MF_02004">
    <property type="entry name" value="Val_tRNA_synth_type1"/>
    <property type="match status" value="1"/>
</dbReference>
<keyword evidence="10 15" id="KW-0175">Coiled coil</keyword>
<dbReference type="CDD" id="cd07962">
    <property type="entry name" value="Anticodon_Ia_Val"/>
    <property type="match status" value="1"/>
</dbReference>
<keyword evidence="5" id="KW-0963">Cytoplasm</keyword>
<dbReference type="FunFam" id="1.10.730.10:FF:000111">
    <property type="entry name" value="Probable valine--tRNA ligase, mitochondrial"/>
    <property type="match status" value="1"/>
</dbReference>
<dbReference type="SUPFAM" id="SSF47323">
    <property type="entry name" value="Anticodon-binding domain of a subclass of class I aminoacyl-tRNA synthetases"/>
    <property type="match status" value="1"/>
</dbReference>
<keyword evidence="20" id="KW-1185">Reference proteome</keyword>
<reference evidence="20 21" key="1">
    <citation type="submission" date="2018-06" db="EMBL/GenBank/DDBJ databases">
        <title>Comparative genomics of downy mildews reveals potential adaptations to biotrophy.</title>
        <authorList>
            <person name="Fletcher K."/>
            <person name="Klosterman S.J."/>
            <person name="Derevnina L."/>
            <person name="Martin F."/>
            <person name="Koike S."/>
            <person name="Reyes Chin-Wo S."/>
            <person name="Mou B."/>
            <person name="Michelmore R."/>
        </authorList>
    </citation>
    <scope>NUCLEOTIDE SEQUENCE [LARGE SCALE GENOMIC DNA]</scope>
    <source>
        <strain evidence="19 21">R13</strain>
        <strain evidence="18 20">R14</strain>
    </source>
</reference>
<dbReference type="FunFam" id="3.90.740.10:FF:000005">
    <property type="entry name" value="Valine--tRNA ligase, mitochondrial"/>
    <property type="match status" value="1"/>
</dbReference>
<sequence>MLARRGYVQRLVVRRILRSTNGFARNMIAHLNVHSSAALPMSLTSSISLSSELHQRVKLLPLAPTYDPTVVEQGWQNYWQQVLESKPQIKSNAKNKVFTMLLPPPNVTGALHIGHALTITIQDAIARWHCMRGFDVHWIPGLDHAGIATQSVVERKLKKEQNLSRYDLGREAFVKEIWQYNDQYGGKIMNQIDHLGAIVKKTQPFFTLDKKRSEAVVTAFVKLYEKGLIYRRRRMVNWCPTLQTALSDIEVDTEQIEKATTKMLPGREKLVEFGVMHRIRYQIADSDEFLEIDTTRPETIFGDVAVAVHPNDMRYTQFHGKYVIHPFSRERVPIVTDDVLVNMELGTGVVKVTPAHDPKDFECGRRHGLPEIEVVDKGGKLCGNIDQRFVGMDRFDARQCVVEELQQMGLYVDKVRHDVLVPIIYCRCKTLQFDHPTALSICSRSGDIIEPLLMPQWYVDCRAMAQRSADNVRIGKMSIEPKSHQHTWFFFLDNIQDWCVSRQLWWGHRIPAYRLKAGVTGASEESDKWFVAASVGEARQKAEVELGCKLQDADLEQDVDVLDTWFSSGLLPLSAFGWPNTGNDEVVAQNLSSSYPLDLMETGSDILFFWVARMAMLCQEFSGRVPFQRVLLHPMVRDKAGRKMSKSLGNVIDPLHVINGISLDQLLLDLQGGNVGLREMKKAEKELKKEFPKGIPTCGADALRFTLASYLQQGRQINMDVQRVVSYRHFCNKVWNAVRYALPLLDTTDNDDAKDANTSTDLSLLRNDMTLADRWIMSRLAAVVSEVNDGISANQLATSVAAIQKFFVQELCDVYIEFSKPVLYGNRFDEDASSEQEQRARKRSAQATLHRCLDYSMRLLHPFTPFVTEELWQRIRDSDPLTTSSCKQDVETSILCSEYPEESHMRSWIDADAEEKMTLVIDVIHGIRSLRHTVKVLAPNASPSGDSDIPTVGIVCSNATVLSELKDAQRDVETQCRVNVDIAVSDGGSFSPLASTHVLTHSVSNSCRGSFQLHYYVHMSKCNTTYGVVVMLAVPDDTETTQRVANEIARLEKRRSKSASAVEALMNRQQGPHYAVKVPKPVQTQDAQRLTQLQTDLNATQKSLAALRELQRLF</sequence>
<keyword evidence="6 14" id="KW-0436">Ligase</keyword>
<dbReference type="Proteomes" id="UP000282087">
    <property type="component" value="Unassembled WGS sequence"/>
</dbReference>
<evidence type="ECO:0000313" key="19">
    <source>
        <dbReference type="EMBL" id="RQM17937.1"/>
    </source>
</evidence>
<dbReference type="InterPro" id="IPR013155">
    <property type="entry name" value="M/V/L/I-tRNA-synth_anticd-bd"/>
</dbReference>
<dbReference type="Proteomes" id="UP000286097">
    <property type="component" value="Unassembled WGS sequence"/>
</dbReference>
<evidence type="ECO:0000313" key="20">
    <source>
        <dbReference type="Proteomes" id="UP000282087"/>
    </source>
</evidence>
<evidence type="ECO:0000256" key="3">
    <source>
        <dbReference type="ARBA" id="ARBA00011245"/>
    </source>
</evidence>
<dbReference type="Pfam" id="PF00133">
    <property type="entry name" value="tRNA-synt_1"/>
    <property type="match status" value="1"/>
</dbReference>
<evidence type="ECO:0000256" key="15">
    <source>
        <dbReference type="SAM" id="Coils"/>
    </source>
</evidence>
<dbReference type="InterPro" id="IPR009008">
    <property type="entry name" value="Val/Leu/Ile-tRNA-synth_edit"/>
</dbReference>
<dbReference type="CDD" id="cd00817">
    <property type="entry name" value="ValRS_core"/>
    <property type="match status" value="1"/>
</dbReference>
<evidence type="ECO:0000313" key="18">
    <source>
        <dbReference type="EMBL" id="RMX69180.1"/>
    </source>
</evidence>
<dbReference type="InterPro" id="IPR002300">
    <property type="entry name" value="aa-tRNA-synth_Ia"/>
</dbReference>
<dbReference type="VEuPathDB" id="FungiDB:DD237_002642"/>
<comment type="subcellular location">
    <subcellularLocation>
        <location evidence="1">Cytoplasm</location>
    </subcellularLocation>
</comment>
<dbReference type="NCBIfam" id="NF004349">
    <property type="entry name" value="PRK05729.1"/>
    <property type="match status" value="1"/>
</dbReference>
<dbReference type="InterPro" id="IPR033705">
    <property type="entry name" value="Anticodon_Ia_Val"/>
</dbReference>
<evidence type="ECO:0000256" key="11">
    <source>
        <dbReference type="ARBA" id="ARBA00023146"/>
    </source>
</evidence>
<dbReference type="InterPro" id="IPR037118">
    <property type="entry name" value="Val-tRNA_synth_C_sf"/>
</dbReference>
<evidence type="ECO:0000256" key="14">
    <source>
        <dbReference type="RuleBase" id="RU363035"/>
    </source>
</evidence>
<evidence type="ECO:0000256" key="7">
    <source>
        <dbReference type="ARBA" id="ARBA00022741"/>
    </source>
</evidence>
<dbReference type="STRING" id="542832.A0A3M6VW44"/>
<dbReference type="NCBIfam" id="TIGR00422">
    <property type="entry name" value="valS"/>
    <property type="match status" value="1"/>
</dbReference>
<dbReference type="Gene3D" id="1.10.730.10">
    <property type="entry name" value="Isoleucyl-tRNA Synthetase, Domain 1"/>
    <property type="match status" value="1"/>
</dbReference>
<comment type="caution">
    <text evidence="18">The sequence shown here is derived from an EMBL/GenBank/DDBJ whole genome shotgun (WGS) entry which is preliminary data.</text>
</comment>
<evidence type="ECO:0000256" key="9">
    <source>
        <dbReference type="ARBA" id="ARBA00022917"/>
    </source>
</evidence>
<dbReference type="Pfam" id="PF08264">
    <property type="entry name" value="Anticodon_1"/>
    <property type="match status" value="1"/>
</dbReference>
<dbReference type="FunFam" id="3.40.50.620:FF:000032">
    <property type="entry name" value="Valine--tRNA ligase"/>
    <property type="match status" value="1"/>
</dbReference>
<evidence type="ECO:0000256" key="10">
    <source>
        <dbReference type="ARBA" id="ARBA00023054"/>
    </source>
</evidence>
<dbReference type="EMBL" id="QLLG01000034">
    <property type="protein sequence ID" value="RMX69180.1"/>
    <property type="molecule type" value="Genomic_DNA"/>
</dbReference>
<keyword evidence="7 14" id="KW-0547">Nucleotide-binding</keyword>
<dbReference type="InterPro" id="IPR014729">
    <property type="entry name" value="Rossmann-like_a/b/a_fold"/>
</dbReference>
<comment type="catalytic activity">
    <reaction evidence="13">
        <text>tRNA(Val) + L-valine + ATP = L-valyl-tRNA(Val) + AMP + diphosphate</text>
        <dbReference type="Rhea" id="RHEA:10704"/>
        <dbReference type="Rhea" id="RHEA-COMP:9672"/>
        <dbReference type="Rhea" id="RHEA-COMP:9708"/>
        <dbReference type="ChEBI" id="CHEBI:30616"/>
        <dbReference type="ChEBI" id="CHEBI:33019"/>
        <dbReference type="ChEBI" id="CHEBI:57762"/>
        <dbReference type="ChEBI" id="CHEBI:78442"/>
        <dbReference type="ChEBI" id="CHEBI:78537"/>
        <dbReference type="ChEBI" id="CHEBI:456215"/>
        <dbReference type="EC" id="6.1.1.9"/>
    </reaction>
</comment>
<evidence type="ECO:0000259" key="17">
    <source>
        <dbReference type="Pfam" id="PF08264"/>
    </source>
</evidence>
<evidence type="ECO:0000259" key="16">
    <source>
        <dbReference type="Pfam" id="PF00133"/>
    </source>
</evidence>
<evidence type="ECO:0000256" key="12">
    <source>
        <dbReference type="ARBA" id="ARBA00029936"/>
    </source>
</evidence>